<evidence type="ECO:0000313" key="1">
    <source>
        <dbReference type="EMBL" id="MBM7837850.1"/>
    </source>
</evidence>
<protein>
    <recommendedName>
        <fullName evidence="3">CdiI immunity protein domain-containing protein</fullName>
    </recommendedName>
</protein>
<dbReference type="Proteomes" id="UP001179280">
    <property type="component" value="Unassembled WGS sequence"/>
</dbReference>
<reference evidence="1" key="1">
    <citation type="submission" date="2021-01" db="EMBL/GenBank/DDBJ databases">
        <title>Genomic Encyclopedia of Type Strains, Phase IV (KMG-IV): sequencing the most valuable type-strain genomes for metagenomic binning, comparative biology and taxonomic classification.</title>
        <authorList>
            <person name="Goeker M."/>
        </authorList>
    </citation>
    <scope>NUCLEOTIDE SEQUENCE</scope>
    <source>
        <strain evidence="1">DSM 21943</strain>
    </source>
</reference>
<comment type="caution">
    <text evidence="1">The sequence shown here is derived from an EMBL/GenBank/DDBJ whole genome shotgun (WGS) entry which is preliminary data.</text>
</comment>
<organism evidence="1 2">
    <name type="scientific">Shouchella xiaoxiensis</name>
    <dbReference type="NCBI Taxonomy" id="766895"/>
    <lineage>
        <taxon>Bacteria</taxon>
        <taxon>Bacillati</taxon>
        <taxon>Bacillota</taxon>
        <taxon>Bacilli</taxon>
        <taxon>Bacillales</taxon>
        <taxon>Bacillaceae</taxon>
        <taxon>Shouchella</taxon>
    </lineage>
</organism>
<accession>A0ABS2SQT0</accession>
<name>A0ABS2SQT0_9BACI</name>
<sequence length="48" mass="5632">MISSYERFLFERHLDYLIDSYFSADTHSPARNLLSSEIEELLLVLVTP</sequence>
<evidence type="ECO:0000313" key="2">
    <source>
        <dbReference type="Proteomes" id="UP001179280"/>
    </source>
</evidence>
<dbReference type="EMBL" id="JAFBCV010000002">
    <property type="protein sequence ID" value="MBM7837850.1"/>
    <property type="molecule type" value="Genomic_DNA"/>
</dbReference>
<evidence type="ECO:0008006" key="3">
    <source>
        <dbReference type="Google" id="ProtNLM"/>
    </source>
</evidence>
<keyword evidence="2" id="KW-1185">Reference proteome</keyword>
<proteinExistence type="predicted"/>
<gene>
    <name evidence="1" type="ORF">JOC54_001081</name>
</gene>